<proteinExistence type="predicted"/>
<protein>
    <submittedName>
        <fullName evidence="2">Uncharacterized protein</fullName>
    </submittedName>
</protein>
<keyword evidence="1" id="KW-1133">Transmembrane helix</keyword>
<name>A0A1M6MBR9_9FIRM</name>
<keyword evidence="3" id="KW-1185">Reference proteome</keyword>
<dbReference type="EMBL" id="FQZD01000040">
    <property type="protein sequence ID" value="SHJ80899.1"/>
    <property type="molecule type" value="Genomic_DNA"/>
</dbReference>
<dbReference type="OrthoDB" id="1698854at2"/>
<evidence type="ECO:0000313" key="2">
    <source>
        <dbReference type="EMBL" id="SHJ80899.1"/>
    </source>
</evidence>
<dbReference type="Proteomes" id="UP000322917">
    <property type="component" value="Unassembled WGS sequence"/>
</dbReference>
<accession>A0A1M6MBR9</accession>
<dbReference type="RefSeq" id="WP_149735992.1">
    <property type="nucleotide sequence ID" value="NZ_FQZD01000040.1"/>
</dbReference>
<evidence type="ECO:0000313" key="3">
    <source>
        <dbReference type="Proteomes" id="UP000322917"/>
    </source>
</evidence>
<organism evidence="2 3">
    <name type="scientific">Propionispora hippei DSM 15287</name>
    <dbReference type="NCBI Taxonomy" id="1123003"/>
    <lineage>
        <taxon>Bacteria</taxon>
        <taxon>Bacillati</taxon>
        <taxon>Bacillota</taxon>
        <taxon>Negativicutes</taxon>
        <taxon>Selenomonadales</taxon>
        <taxon>Sporomusaceae</taxon>
        <taxon>Propionispora</taxon>
    </lineage>
</organism>
<feature type="transmembrane region" description="Helical" evidence="1">
    <location>
        <begin position="6"/>
        <end position="30"/>
    </location>
</feature>
<dbReference type="AlphaFoldDB" id="A0A1M6MBR9"/>
<sequence length="70" mass="8185">MEWLGLSWWFSLGVVLIALILYTANILCAFSRWYWLPSDDEDASERYRHQCLGKGKSEAPFDITLKKKNC</sequence>
<keyword evidence="1" id="KW-0472">Membrane</keyword>
<evidence type="ECO:0000256" key="1">
    <source>
        <dbReference type="SAM" id="Phobius"/>
    </source>
</evidence>
<keyword evidence="1" id="KW-0812">Transmembrane</keyword>
<reference evidence="2 3" key="1">
    <citation type="submission" date="2016-11" db="EMBL/GenBank/DDBJ databases">
        <authorList>
            <person name="Varghese N."/>
            <person name="Submissions S."/>
        </authorList>
    </citation>
    <scope>NUCLEOTIDE SEQUENCE [LARGE SCALE GENOMIC DNA]</scope>
    <source>
        <strain evidence="2 3">DSM 15287</strain>
    </source>
</reference>
<gene>
    <name evidence="2" type="ORF">SAMN02745170_03387</name>
</gene>